<dbReference type="AlphaFoldDB" id="A0A818LH36"/>
<evidence type="ECO:0000313" key="1">
    <source>
        <dbReference type="EMBL" id="CAF3572473.1"/>
    </source>
</evidence>
<dbReference type="Proteomes" id="UP000663865">
    <property type="component" value="Unassembled WGS sequence"/>
</dbReference>
<accession>A0A818LH36</accession>
<dbReference type="EMBL" id="CAJNYV010003465">
    <property type="protein sequence ID" value="CAF3572473.1"/>
    <property type="molecule type" value="Genomic_DNA"/>
</dbReference>
<gene>
    <name evidence="1" type="ORF">KIK155_LOCUS19517</name>
</gene>
<proteinExistence type="predicted"/>
<evidence type="ECO:0000313" key="2">
    <source>
        <dbReference type="Proteomes" id="UP000663865"/>
    </source>
</evidence>
<organism evidence="1 2">
    <name type="scientific">Rotaria socialis</name>
    <dbReference type="NCBI Taxonomy" id="392032"/>
    <lineage>
        <taxon>Eukaryota</taxon>
        <taxon>Metazoa</taxon>
        <taxon>Spiralia</taxon>
        <taxon>Gnathifera</taxon>
        <taxon>Rotifera</taxon>
        <taxon>Eurotatoria</taxon>
        <taxon>Bdelloidea</taxon>
        <taxon>Philodinida</taxon>
        <taxon>Philodinidae</taxon>
        <taxon>Rotaria</taxon>
    </lineage>
</organism>
<comment type="caution">
    <text evidence="1">The sequence shown here is derived from an EMBL/GenBank/DDBJ whole genome shotgun (WGS) entry which is preliminary data.</text>
</comment>
<sequence>MATMNYCLTVCRAAEEKHKQKIQGNSTKPIDIPKSTSDKNGIQLFRRFFSLGSEPNASTSFKLVAILGGNRKSLVAVLARALYK</sequence>
<name>A0A818LH36_9BILA</name>
<protein>
    <submittedName>
        <fullName evidence="1">Uncharacterized protein</fullName>
    </submittedName>
</protein>
<reference evidence="1" key="1">
    <citation type="submission" date="2021-02" db="EMBL/GenBank/DDBJ databases">
        <authorList>
            <person name="Nowell W R."/>
        </authorList>
    </citation>
    <scope>NUCLEOTIDE SEQUENCE</scope>
</reference>